<evidence type="ECO:0000313" key="6">
    <source>
        <dbReference type="Proteomes" id="UP001570071"/>
    </source>
</evidence>
<dbReference type="GO" id="GO:0016787">
    <property type="term" value="F:hydrolase activity"/>
    <property type="evidence" value="ECO:0007669"/>
    <property type="project" value="UniProtKB-KW"/>
</dbReference>
<dbReference type="InterPro" id="IPR050496">
    <property type="entry name" value="SNF2_RAD54_helicase_repair"/>
</dbReference>
<dbReference type="InterPro" id="IPR000330">
    <property type="entry name" value="SNF2_N"/>
</dbReference>
<dbReference type="PROSITE" id="PS51192">
    <property type="entry name" value="HELICASE_ATP_BIND_1"/>
    <property type="match status" value="1"/>
</dbReference>
<keyword evidence="2 5" id="KW-0347">Helicase</keyword>
<dbReference type="Pfam" id="PF00271">
    <property type="entry name" value="Helicase_C"/>
    <property type="match status" value="1"/>
</dbReference>
<dbReference type="Pfam" id="PF00176">
    <property type="entry name" value="SNF2-rel_dom"/>
    <property type="match status" value="1"/>
</dbReference>
<dbReference type="CDD" id="cd18793">
    <property type="entry name" value="SF2_C_SNF"/>
    <property type="match status" value="1"/>
</dbReference>
<dbReference type="EMBL" id="JBFSSG010000022">
    <property type="protein sequence ID" value="MEZ8721748.1"/>
    <property type="molecule type" value="Genomic_DNA"/>
</dbReference>
<protein>
    <submittedName>
        <fullName evidence="5">DEAD/DEAH box helicase</fullName>
        <ecNumber evidence="5">3.6.4.-</ecNumber>
    </submittedName>
</protein>
<name>A0ABV4MXG6_9VIBR</name>
<dbReference type="Gene3D" id="3.40.50.300">
    <property type="entry name" value="P-loop containing nucleotide triphosphate hydrolases"/>
    <property type="match status" value="1"/>
</dbReference>
<dbReference type="SMART" id="SM00490">
    <property type="entry name" value="HELICc"/>
    <property type="match status" value="1"/>
</dbReference>
<dbReference type="RefSeq" id="WP_372124029.1">
    <property type="nucleotide sequence ID" value="NZ_JBFSSG010000022.1"/>
</dbReference>
<reference evidence="5 6" key="1">
    <citation type="journal article" date="2024" name="ISME J.">
        <title>Tailless and filamentous prophages are predominant in marine Vibrio.</title>
        <authorList>
            <person name="Steensen K."/>
            <person name="Seneca J."/>
            <person name="Bartlau N."/>
            <person name="Yu X.A."/>
            <person name="Hussain F.A."/>
            <person name="Polz M.F."/>
        </authorList>
    </citation>
    <scope>NUCLEOTIDE SEQUENCE [LARGE SCALE GENOMIC DNA]</scope>
    <source>
        <strain evidence="5 6">10N.239.312.F12</strain>
    </source>
</reference>
<dbReference type="PROSITE" id="PS51194">
    <property type="entry name" value="HELICASE_CTER"/>
    <property type="match status" value="1"/>
</dbReference>
<gene>
    <name evidence="5" type="ORF">AB6D66_11785</name>
</gene>
<keyword evidence="2 5" id="KW-0067">ATP-binding</keyword>
<dbReference type="InterPro" id="IPR038718">
    <property type="entry name" value="SNF2-like_sf"/>
</dbReference>
<feature type="domain" description="Helicase ATP-binding" evidence="3">
    <location>
        <begin position="471"/>
        <end position="676"/>
    </location>
</feature>
<dbReference type="SMART" id="SM00487">
    <property type="entry name" value="DEXDc"/>
    <property type="match status" value="1"/>
</dbReference>
<dbReference type="InterPro" id="IPR049730">
    <property type="entry name" value="SNF2/RAD54-like_C"/>
</dbReference>
<comment type="caution">
    <text evidence="5">The sequence shown here is derived from an EMBL/GenBank/DDBJ whole genome shotgun (WGS) entry which is preliminary data.</text>
</comment>
<dbReference type="GO" id="GO:0004386">
    <property type="term" value="F:helicase activity"/>
    <property type="evidence" value="ECO:0007669"/>
    <property type="project" value="UniProtKB-KW"/>
</dbReference>
<accession>A0ABV4MXG6</accession>
<evidence type="ECO:0000313" key="5">
    <source>
        <dbReference type="EMBL" id="MEZ8721748.1"/>
    </source>
</evidence>
<proteinExistence type="predicted"/>
<feature type="domain" description="Helicase C-terminal" evidence="4">
    <location>
        <begin position="811"/>
        <end position="977"/>
    </location>
</feature>
<dbReference type="PANTHER" id="PTHR45629">
    <property type="entry name" value="SNF2/RAD54 FAMILY MEMBER"/>
    <property type="match status" value="1"/>
</dbReference>
<dbReference type="SUPFAM" id="SSF52540">
    <property type="entry name" value="P-loop containing nucleoside triphosphate hydrolases"/>
    <property type="match status" value="2"/>
</dbReference>
<dbReference type="PANTHER" id="PTHR45629:SF7">
    <property type="entry name" value="DNA EXCISION REPAIR PROTEIN ERCC-6-RELATED"/>
    <property type="match status" value="1"/>
</dbReference>
<dbReference type="InterPro" id="IPR001650">
    <property type="entry name" value="Helicase_C-like"/>
</dbReference>
<evidence type="ECO:0000259" key="4">
    <source>
        <dbReference type="PROSITE" id="PS51194"/>
    </source>
</evidence>
<dbReference type="Proteomes" id="UP001570071">
    <property type="component" value="Unassembled WGS sequence"/>
</dbReference>
<organism evidence="5 6">
    <name type="scientific">Vibrio pomeroyi</name>
    <dbReference type="NCBI Taxonomy" id="198832"/>
    <lineage>
        <taxon>Bacteria</taxon>
        <taxon>Pseudomonadati</taxon>
        <taxon>Pseudomonadota</taxon>
        <taxon>Gammaproteobacteria</taxon>
        <taxon>Vibrionales</taxon>
        <taxon>Vibrionaceae</taxon>
        <taxon>Vibrio</taxon>
    </lineage>
</organism>
<keyword evidence="6" id="KW-1185">Reference proteome</keyword>
<sequence length="987" mass="111291">MLKKLFGKLLKREHESYKFQVLPDGDVVFYTDPALFRNAEELHATDWLIHQHISLKMLVEQDSAEQIPNGFALKGEVVSQLDSDTRSLLTLPPLFEGVLIANVMGEVRRSNFTVELKVCIDDIETLNWKLEGPILRLSEQKKYTLTLPIYQALRALERHQSDEKNEFSNLALIESLQTSVRSGANIDLQHFNQLKVLRPNTVSLQAIEDCRGNLILSPNFGVEITPEDYHSRKGQISSGANTALRSRDTIVLLDEQTMEATQEIIKNDVIPKSQVKQFLKSPTAYINAALVDLDLGFSVRVKGATKFRHCYFNDQNQSEIDWFGELEEAELKDFCDVVSKVSSFEALNSLESLVRDAISTNAEVVAFEGSDYIINSVDEVEEALRKAKTKLLESRADTAESRENDLVLDNDIAVVDIELNDEDITLNSPKLKGAIEDVLYKGDLDWSNYKFDPFPHQDVGVRWLIGMKKHTLDNQPVTGALLADDMGLGKTFMSLSSIEHYYRSCDEERLTCKPALIVAPLSLLDNWKAEVEKFFVLSPFKDVIILQSSGDLNRFKVKGAKAETKTQQFEVGDHIDDGHINYALKIGSNYPLERLDVPKRLVITTYQTLRDYQFSLCKVDWSFVIFDEAQNTKNPNTLQTRAAKGLKAELKVMATGTPVENSLCDFWCLMDTAMPGYLGSYQEFRAKYTSKSNDDGEKARLGRQLRLDVGPLMLRRLKEDNLDNLPKKEIYVGIEGNDWTYSQSLDKPLKDSQLESYNRAMQSIKGEGGSALPILLKLRNISLHHELQKADKFIVPEELRNVRNHMSASGKLDALLDTLDTIKQANEKVIIFCINKRLQRYLSIALGRIFNLGIVSIINGETKAVETRSCSATRRSLIGSFEAKVGFNIIIMSPVAAGTGLTVVGANHVVHLERHWNPAKEAQATDRAYRIGQTKDVHVYIPVLHHPNKTSFDVNLHHLLSRKTQLKDAVVTPEDVSKKAEDWGFIG</sequence>
<evidence type="ECO:0000259" key="3">
    <source>
        <dbReference type="PROSITE" id="PS51192"/>
    </source>
</evidence>
<dbReference type="Gene3D" id="3.40.50.10810">
    <property type="entry name" value="Tandem AAA-ATPase domain"/>
    <property type="match status" value="1"/>
</dbReference>
<evidence type="ECO:0000256" key="1">
    <source>
        <dbReference type="ARBA" id="ARBA00022801"/>
    </source>
</evidence>
<keyword evidence="1 5" id="KW-0378">Hydrolase</keyword>
<dbReference type="InterPro" id="IPR014001">
    <property type="entry name" value="Helicase_ATP-bd"/>
</dbReference>
<evidence type="ECO:0000256" key="2">
    <source>
        <dbReference type="ARBA" id="ARBA00022806"/>
    </source>
</evidence>
<keyword evidence="2 5" id="KW-0547">Nucleotide-binding</keyword>
<dbReference type="EC" id="3.6.4.-" evidence="5"/>
<dbReference type="InterPro" id="IPR027417">
    <property type="entry name" value="P-loop_NTPase"/>
</dbReference>